<dbReference type="Gene3D" id="3.40.50.720">
    <property type="entry name" value="NAD(P)-binding Rossmann-like Domain"/>
    <property type="match status" value="1"/>
</dbReference>
<comment type="caution">
    <text evidence="3">The sequence shown here is derived from an EMBL/GenBank/DDBJ whole genome shotgun (WGS) entry which is preliminary data.</text>
</comment>
<name>A0A9W9VPN9_9EURO</name>
<dbReference type="RefSeq" id="XP_056484844.1">
    <property type="nucleotide sequence ID" value="XM_056634224.1"/>
</dbReference>
<dbReference type="InterPro" id="IPR036291">
    <property type="entry name" value="NAD(P)-bd_dom_sf"/>
</dbReference>
<keyword evidence="2" id="KW-0560">Oxidoreductase</keyword>
<comment type="similarity">
    <text evidence="1">Belongs to the short-chain dehydrogenases/reductases (SDR) family.</text>
</comment>
<dbReference type="OrthoDB" id="47007at2759"/>
<organism evidence="3 4">
    <name type="scientific">Penicillium cosmopolitanum</name>
    <dbReference type="NCBI Taxonomy" id="1131564"/>
    <lineage>
        <taxon>Eukaryota</taxon>
        <taxon>Fungi</taxon>
        <taxon>Dikarya</taxon>
        <taxon>Ascomycota</taxon>
        <taxon>Pezizomycotina</taxon>
        <taxon>Eurotiomycetes</taxon>
        <taxon>Eurotiomycetidae</taxon>
        <taxon>Eurotiales</taxon>
        <taxon>Aspergillaceae</taxon>
        <taxon>Penicillium</taxon>
    </lineage>
</organism>
<evidence type="ECO:0000256" key="1">
    <source>
        <dbReference type="ARBA" id="ARBA00006484"/>
    </source>
</evidence>
<dbReference type="PANTHER" id="PTHR43639">
    <property type="entry name" value="OXIDOREDUCTASE, SHORT-CHAIN DEHYDROGENASE/REDUCTASE FAMILY (AFU_ORTHOLOGUE AFUA_5G02870)"/>
    <property type="match status" value="1"/>
</dbReference>
<evidence type="ECO:0000313" key="4">
    <source>
        <dbReference type="Proteomes" id="UP001147747"/>
    </source>
</evidence>
<dbReference type="GO" id="GO:0016491">
    <property type="term" value="F:oxidoreductase activity"/>
    <property type="evidence" value="ECO:0007669"/>
    <property type="project" value="UniProtKB-KW"/>
</dbReference>
<dbReference type="EMBL" id="JAPZBU010000009">
    <property type="protein sequence ID" value="KAJ5387046.1"/>
    <property type="molecule type" value="Genomic_DNA"/>
</dbReference>
<keyword evidence="4" id="KW-1185">Reference proteome</keyword>
<evidence type="ECO:0000313" key="3">
    <source>
        <dbReference type="EMBL" id="KAJ5387046.1"/>
    </source>
</evidence>
<protein>
    <submittedName>
        <fullName evidence="3">Uncharacterized protein</fullName>
    </submittedName>
</protein>
<gene>
    <name evidence="3" type="ORF">N7509_009587</name>
</gene>
<sequence>MGSHQNGASLPVCIGAAIVRNFANKGCNVIINYATESSDNSAATLAQELEQAYSVRALALRADIFRQSARDSLISLVAVRDDDSEEAKELGEKFGGRAAYAEEIAGLIATICNSEFGWCTGSIITANGGLSFSI</sequence>
<dbReference type="GeneID" id="81373204"/>
<reference evidence="3" key="2">
    <citation type="journal article" date="2023" name="IMA Fungus">
        <title>Comparative genomic study of the Penicillium genus elucidates a diverse pangenome and 15 lateral gene transfer events.</title>
        <authorList>
            <person name="Petersen C."/>
            <person name="Sorensen T."/>
            <person name="Nielsen M.R."/>
            <person name="Sondergaard T.E."/>
            <person name="Sorensen J.L."/>
            <person name="Fitzpatrick D.A."/>
            <person name="Frisvad J.C."/>
            <person name="Nielsen K.L."/>
        </authorList>
    </citation>
    <scope>NUCLEOTIDE SEQUENCE</scope>
    <source>
        <strain evidence="3">IBT 29677</strain>
    </source>
</reference>
<dbReference type="Proteomes" id="UP001147747">
    <property type="component" value="Unassembled WGS sequence"/>
</dbReference>
<reference evidence="3" key="1">
    <citation type="submission" date="2022-12" db="EMBL/GenBank/DDBJ databases">
        <authorList>
            <person name="Petersen C."/>
        </authorList>
    </citation>
    <scope>NUCLEOTIDE SEQUENCE</scope>
    <source>
        <strain evidence="3">IBT 29677</strain>
    </source>
</reference>
<dbReference type="PANTHER" id="PTHR43639:SF1">
    <property type="entry name" value="SHORT-CHAIN DEHYDROGENASE_REDUCTASE FAMILY PROTEIN"/>
    <property type="match status" value="1"/>
</dbReference>
<proteinExistence type="inferred from homology"/>
<dbReference type="SUPFAM" id="SSF51735">
    <property type="entry name" value="NAD(P)-binding Rossmann-fold domains"/>
    <property type="match status" value="2"/>
</dbReference>
<accession>A0A9W9VPN9</accession>
<dbReference type="AlphaFoldDB" id="A0A9W9VPN9"/>
<evidence type="ECO:0000256" key="2">
    <source>
        <dbReference type="ARBA" id="ARBA00023002"/>
    </source>
</evidence>